<comment type="caution">
    <text evidence="1">The sequence shown here is derived from an EMBL/GenBank/DDBJ whole genome shotgun (WGS) entry which is preliminary data.</text>
</comment>
<organism evidence="1 2">
    <name type="scientific">Anthostomella pinea</name>
    <dbReference type="NCBI Taxonomy" id="933095"/>
    <lineage>
        <taxon>Eukaryota</taxon>
        <taxon>Fungi</taxon>
        <taxon>Dikarya</taxon>
        <taxon>Ascomycota</taxon>
        <taxon>Pezizomycotina</taxon>
        <taxon>Sordariomycetes</taxon>
        <taxon>Xylariomycetidae</taxon>
        <taxon>Xylariales</taxon>
        <taxon>Xylariaceae</taxon>
        <taxon>Anthostomella</taxon>
    </lineage>
</organism>
<gene>
    <name evidence="1" type="ORF">KHLLAP_LOCUS7721</name>
</gene>
<evidence type="ECO:0000313" key="2">
    <source>
        <dbReference type="Proteomes" id="UP001295740"/>
    </source>
</evidence>
<dbReference type="AlphaFoldDB" id="A0AAI8VGC9"/>
<keyword evidence="2" id="KW-1185">Reference proteome</keyword>
<name>A0AAI8VGC9_9PEZI</name>
<evidence type="ECO:0000313" key="1">
    <source>
        <dbReference type="EMBL" id="CAJ2507253.1"/>
    </source>
</evidence>
<dbReference type="Proteomes" id="UP001295740">
    <property type="component" value="Unassembled WGS sequence"/>
</dbReference>
<dbReference type="EMBL" id="CAUWAG010000010">
    <property type="protein sequence ID" value="CAJ2507253.1"/>
    <property type="molecule type" value="Genomic_DNA"/>
</dbReference>
<sequence>MPATNSGDEMRALLAGYIGCFNYLESGYVHLKDLYRDQPEFAVEVLSTVNA</sequence>
<reference evidence="1" key="1">
    <citation type="submission" date="2023-10" db="EMBL/GenBank/DDBJ databases">
        <authorList>
            <person name="Hackl T."/>
        </authorList>
    </citation>
    <scope>NUCLEOTIDE SEQUENCE</scope>
</reference>
<proteinExistence type="predicted"/>
<accession>A0AAI8VGC9</accession>
<protein>
    <submittedName>
        <fullName evidence="1">Uu.00g084390.m01.CDS01</fullName>
    </submittedName>
</protein>